<evidence type="ECO:0000313" key="5">
    <source>
        <dbReference type="Proteomes" id="UP000175691"/>
    </source>
</evidence>
<reference evidence="4 5" key="1">
    <citation type="submission" date="2016-08" db="EMBL/GenBank/DDBJ databases">
        <authorList>
            <person name="Seilhamer J.J."/>
        </authorList>
    </citation>
    <scope>NUCLEOTIDE SEQUENCE [LARGE SCALE GENOMIC DNA]</scope>
    <source>
        <strain evidence="4 5">KCTC 42603</strain>
    </source>
</reference>
<dbReference type="SUPFAM" id="SSF51905">
    <property type="entry name" value="FAD/NAD(P)-binding domain"/>
    <property type="match status" value="1"/>
</dbReference>
<evidence type="ECO:0000256" key="1">
    <source>
        <dbReference type="ARBA" id="ARBA00009410"/>
    </source>
</evidence>
<comment type="caution">
    <text evidence="4">The sequence shown here is derived from an EMBL/GenBank/DDBJ whole genome shotgun (WGS) entry which is preliminary data.</text>
</comment>
<accession>A0A1E7Z6U2</accession>
<keyword evidence="2" id="KW-0560">Oxidoreductase</keyword>
<dbReference type="RefSeq" id="WP_070127432.1">
    <property type="nucleotide sequence ID" value="NZ_MDHN01000041.1"/>
</dbReference>
<dbReference type="PANTHER" id="PTHR13847:SF280">
    <property type="entry name" value="D-AMINO ACID DEHYDROGENASE"/>
    <property type="match status" value="1"/>
</dbReference>
<sequence length="440" mass="47651">MSPQLKKIASNEKLPSEVDVVVIGGGIIGAAATYFMSKQGYKVALIEKGLVGCEQSSRNWGWCRQQNRDERELPTSGLSMRLWDEMSRDIGFDLGFRRCGLRYATDDPKQLAQWDSWRDLAKQYGVNTVMLNAKEANEMIPAKGRTWLGGVHSIDDGKGEPAIAAPMIAEGARALGATIHQNCAARGLDIKNGKVEGVITEKGTVKTSKVLCAAGAWASAFCRHHGISFPQASVRQTAFRTKPITNIGEAIYTSNVALTRRLDGSYTVAISGTALLEFTPQGIRYAKPFMPMFMQRLKAVQVNIGSSFFKGPEAFNRWTNDGISPFEKIRILDPAPVKSNLRKTMETVKALFPALAEMEMAESWGSYVDCTPDAIPVISPIDQIDGFFLAAGTSAHGFGLGPGLANVAADMVLGNTPAIDASSYHLSRLLDGSKIRVGAI</sequence>
<dbReference type="STRING" id="1656094.BFC18_21005"/>
<feature type="domain" description="FAD dependent oxidoreductase" evidence="3">
    <location>
        <begin position="19"/>
        <end position="411"/>
    </location>
</feature>
<evidence type="ECO:0000259" key="3">
    <source>
        <dbReference type="Pfam" id="PF01266"/>
    </source>
</evidence>
<comment type="similarity">
    <text evidence="1">Belongs to the DadA oxidoreductase family.</text>
</comment>
<evidence type="ECO:0000256" key="2">
    <source>
        <dbReference type="ARBA" id="ARBA00023002"/>
    </source>
</evidence>
<name>A0A1E7Z6U2_9ALTE</name>
<dbReference type="InterPro" id="IPR036188">
    <property type="entry name" value="FAD/NAD-bd_sf"/>
</dbReference>
<dbReference type="AlphaFoldDB" id="A0A1E7Z6U2"/>
<dbReference type="Proteomes" id="UP000175691">
    <property type="component" value="Unassembled WGS sequence"/>
</dbReference>
<dbReference type="Pfam" id="PF01266">
    <property type="entry name" value="DAO"/>
    <property type="match status" value="1"/>
</dbReference>
<dbReference type="GO" id="GO:0008718">
    <property type="term" value="F:D-amino-acid dehydrogenase activity"/>
    <property type="evidence" value="ECO:0007669"/>
    <property type="project" value="TreeGrafter"/>
</dbReference>
<dbReference type="GO" id="GO:0055130">
    <property type="term" value="P:D-alanine catabolic process"/>
    <property type="evidence" value="ECO:0007669"/>
    <property type="project" value="TreeGrafter"/>
</dbReference>
<protein>
    <submittedName>
        <fullName evidence="4">D-amino-acid oxidase</fullName>
    </submittedName>
</protein>
<evidence type="ECO:0000313" key="4">
    <source>
        <dbReference type="EMBL" id="OFC69197.1"/>
    </source>
</evidence>
<dbReference type="GO" id="GO:0005886">
    <property type="term" value="C:plasma membrane"/>
    <property type="evidence" value="ECO:0007669"/>
    <property type="project" value="TreeGrafter"/>
</dbReference>
<dbReference type="Gene3D" id="3.30.9.10">
    <property type="entry name" value="D-Amino Acid Oxidase, subunit A, domain 2"/>
    <property type="match status" value="1"/>
</dbReference>
<dbReference type="Gene3D" id="3.50.50.60">
    <property type="entry name" value="FAD/NAD(P)-binding domain"/>
    <property type="match status" value="1"/>
</dbReference>
<gene>
    <name evidence="4" type="ORF">BFC18_21005</name>
</gene>
<dbReference type="EMBL" id="MDHN01000041">
    <property type="protein sequence ID" value="OFC69197.1"/>
    <property type="molecule type" value="Genomic_DNA"/>
</dbReference>
<dbReference type="OrthoDB" id="9815989at2"/>
<organism evidence="4 5">
    <name type="scientific">Alteromonas confluentis</name>
    <dbReference type="NCBI Taxonomy" id="1656094"/>
    <lineage>
        <taxon>Bacteria</taxon>
        <taxon>Pseudomonadati</taxon>
        <taxon>Pseudomonadota</taxon>
        <taxon>Gammaproteobacteria</taxon>
        <taxon>Alteromonadales</taxon>
        <taxon>Alteromonadaceae</taxon>
        <taxon>Alteromonas/Salinimonas group</taxon>
        <taxon>Alteromonas</taxon>
    </lineage>
</organism>
<dbReference type="GO" id="GO:0005737">
    <property type="term" value="C:cytoplasm"/>
    <property type="evidence" value="ECO:0007669"/>
    <property type="project" value="TreeGrafter"/>
</dbReference>
<keyword evidence="5" id="KW-1185">Reference proteome</keyword>
<proteinExistence type="inferred from homology"/>
<dbReference type="InterPro" id="IPR006076">
    <property type="entry name" value="FAD-dep_OxRdtase"/>
</dbReference>
<dbReference type="PANTHER" id="PTHR13847">
    <property type="entry name" value="SARCOSINE DEHYDROGENASE-RELATED"/>
    <property type="match status" value="1"/>
</dbReference>